<sequence length="319" mass="33259">NRRAKWRKAERLRKEREDKTNTKSSDSSSLSNINVETAGNNELIITPGSSPEPKANGDLSCNSSVGSPSNDTLMTKPKLMDRQSTPESQLNMQIVQKSLNNCHPLFSPALITSQSASVANRGSIGDLGSGGIGSGISSSLRSPPLSLHGQPSFMESSALLKELTANHPFGPSFPLRNSFLSAFTTSDSVLNAAAAAAANSSGRFSSLQPLFVPAHMAHQFAAASSSFPFKALCACCLPNSRPVSPLPPTSSSSMSSTTTTSAAANMPSLVSHSAANLSTSSSTSSVNELRRKAKEHCESVLAQASAPAYKPSTLSSTVS</sequence>
<reference evidence="4" key="1">
    <citation type="submission" date="2020-11" db="EMBL/GenBank/DDBJ databases">
        <authorList>
            <person name="Tran Van P."/>
        </authorList>
    </citation>
    <scope>NUCLEOTIDE SEQUENCE</scope>
</reference>
<evidence type="ECO:0000259" key="3">
    <source>
        <dbReference type="PROSITE" id="PS50803"/>
    </source>
</evidence>
<dbReference type="GO" id="GO:0005634">
    <property type="term" value="C:nucleus"/>
    <property type="evidence" value="ECO:0007669"/>
    <property type="project" value="UniProtKB-SubCell"/>
</dbReference>
<evidence type="ECO:0000256" key="2">
    <source>
        <dbReference type="SAM" id="MobiDB-lite"/>
    </source>
</evidence>
<dbReference type="InterPro" id="IPR003654">
    <property type="entry name" value="OAR_dom"/>
</dbReference>
<feature type="compositionally biased region" description="Polar residues" evidence="2">
    <location>
        <begin position="59"/>
        <end position="73"/>
    </location>
</feature>
<dbReference type="PROSITE" id="PS50803">
    <property type="entry name" value="OAR"/>
    <property type="match status" value="1"/>
</dbReference>
<dbReference type="EMBL" id="OC922220">
    <property type="protein sequence ID" value="CAD7654011.1"/>
    <property type="molecule type" value="Genomic_DNA"/>
</dbReference>
<feature type="compositionally biased region" description="Basic and acidic residues" evidence="2">
    <location>
        <begin position="7"/>
        <end position="21"/>
    </location>
</feature>
<gene>
    <name evidence="4" type="ORF">ONB1V03_LOCUS10661</name>
</gene>
<feature type="compositionally biased region" description="Low complexity" evidence="2">
    <location>
        <begin position="22"/>
        <end position="32"/>
    </location>
</feature>
<keyword evidence="5" id="KW-1185">Reference proteome</keyword>
<dbReference type="EMBL" id="CAJPVJ010007395">
    <property type="protein sequence ID" value="CAG2171198.1"/>
    <property type="molecule type" value="Genomic_DNA"/>
</dbReference>
<accession>A0A7R9M642</accession>
<name>A0A7R9M642_9ACAR</name>
<dbReference type="AlphaFoldDB" id="A0A7R9M642"/>
<evidence type="ECO:0000256" key="1">
    <source>
        <dbReference type="ARBA" id="ARBA00004123"/>
    </source>
</evidence>
<evidence type="ECO:0000313" key="5">
    <source>
        <dbReference type="Proteomes" id="UP000728032"/>
    </source>
</evidence>
<organism evidence="4">
    <name type="scientific">Oppiella nova</name>
    <dbReference type="NCBI Taxonomy" id="334625"/>
    <lineage>
        <taxon>Eukaryota</taxon>
        <taxon>Metazoa</taxon>
        <taxon>Ecdysozoa</taxon>
        <taxon>Arthropoda</taxon>
        <taxon>Chelicerata</taxon>
        <taxon>Arachnida</taxon>
        <taxon>Acari</taxon>
        <taxon>Acariformes</taxon>
        <taxon>Sarcoptiformes</taxon>
        <taxon>Oribatida</taxon>
        <taxon>Brachypylina</taxon>
        <taxon>Oppioidea</taxon>
        <taxon>Oppiidae</taxon>
        <taxon>Oppiella</taxon>
    </lineage>
</organism>
<comment type="subcellular location">
    <subcellularLocation>
        <location evidence="1">Nucleus</location>
    </subcellularLocation>
</comment>
<feature type="domain" description="OAR" evidence="3">
    <location>
        <begin position="284"/>
        <end position="297"/>
    </location>
</feature>
<evidence type="ECO:0000313" key="4">
    <source>
        <dbReference type="EMBL" id="CAD7654011.1"/>
    </source>
</evidence>
<proteinExistence type="predicted"/>
<feature type="non-terminal residue" evidence="4">
    <location>
        <position position="1"/>
    </location>
</feature>
<dbReference type="Proteomes" id="UP000728032">
    <property type="component" value="Unassembled WGS sequence"/>
</dbReference>
<feature type="region of interest" description="Disordered" evidence="2">
    <location>
        <begin position="1"/>
        <end position="76"/>
    </location>
</feature>
<protein>
    <recommendedName>
        <fullName evidence="3">OAR domain-containing protein</fullName>
    </recommendedName>
</protein>